<comment type="subcellular location">
    <subcellularLocation>
        <location evidence="1">Cell membrane</location>
        <topology evidence="1">Single-pass type I membrane protein</topology>
    </subcellularLocation>
</comment>
<dbReference type="Proteomes" id="UP000694853">
    <property type="component" value="Unplaced"/>
</dbReference>
<dbReference type="FunFam" id="3.30.200.20:FF:000309">
    <property type="entry name" value="Leucine-rich repeat receptor protein kinase MSP1"/>
    <property type="match status" value="1"/>
</dbReference>
<evidence type="ECO:0000313" key="24">
    <source>
        <dbReference type="Proteomes" id="UP000694853"/>
    </source>
</evidence>
<gene>
    <name evidence="25" type="primary">LOC113862530</name>
</gene>
<dbReference type="InterPro" id="IPR001611">
    <property type="entry name" value="Leu-rich_rpt"/>
</dbReference>
<keyword evidence="24" id="KW-1185">Reference proteome</keyword>
<keyword evidence="8 21" id="KW-0812">Transmembrane</keyword>
<dbReference type="GO" id="GO:0051606">
    <property type="term" value="P:detection of stimulus"/>
    <property type="evidence" value="ECO:0007669"/>
    <property type="project" value="UniProtKB-ARBA"/>
</dbReference>
<keyword evidence="12" id="KW-0418">Kinase</keyword>
<dbReference type="Pfam" id="PF23598">
    <property type="entry name" value="LRR_14"/>
    <property type="match status" value="1"/>
</dbReference>
<evidence type="ECO:0000256" key="10">
    <source>
        <dbReference type="ARBA" id="ARBA00022737"/>
    </source>
</evidence>
<feature type="domain" description="Protein kinase" evidence="23">
    <location>
        <begin position="394"/>
        <end position="661"/>
    </location>
</feature>
<keyword evidence="3" id="KW-1003">Cell membrane</keyword>
<dbReference type="InterPro" id="IPR017441">
    <property type="entry name" value="Protein_kinase_ATP_BS"/>
</dbReference>
<dbReference type="InterPro" id="IPR055414">
    <property type="entry name" value="LRR_R13L4/SHOC2-like"/>
</dbReference>
<evidence type="ECO:0000256" key="5">
    <source>
        <dbReference type="ARBA" id="ARBA00022553"/>
    </source>
</evidence>
<feature type="non-terminal residue" evidence="25">
    <location>
        <position position="1"/>
    </location>
</feature>
<feature type="binding site" evidence="20">
    <location>
        <position position="422"/>
    </location>
    <ligand>
        <name>ATP</name>
        <dbReference type="ChEBI" id="CHEBI:30616"/>
    </ligand>
</feature>
<evidence type="ECO:0000256" key="1">
    <source>
        <dbReference type="ARBA" id="ARBA00004251"/>
    </source>
</evidence>
<dbReference type="PRINTS" id="PR00019">
    <property type="entry name" value="LEURICHRPT"/>
</dbReference>
<dbReference type="GeneID" id="113862530"/>
<evidence type="ECO:0000256" key="20">
    <source>
        <dbReference type="PROSITE-ProRule" id="PRU10141"/>
    </source>
</evidence>
<evidence type="ECO:0000256" key="6">
    <source>
        <dbReference type="ARBA" id="ARBA00022614"/>
    </source>
</evidence>
<keyword evidence="9 22" id="KW-0732">Signal</keyword>
<accession>A0A8B8L5C9</accession>
<keyword evidence="16" id="KW-0675">Receptor</keyword>
<evidence type="ECO:0000256" key="13">
    <source>
        <dbReference type="ARBA" id="ARBA00022840"/>
    </source>
</evidence>
<evidence type="ECO:0000256" key="8">
    <source>
        <dbReference type="ARBA" id="ARBA00022692"/>
    </source>
</evidence>
<sequence>FLTLWPFLIQLEAASLASHHRLEANALLKSGWWNQSQLDSYNVCEWDGLVCNDAGSITRITYPYFITSGIRLATLNLSAFKNLERLDFRRSGLEGTIPPQIGNLPKLTYLDMSYNHLEGEIPHSLANLTQLETLMISNNYFNGTFPLSLLNLTKLEYLDISNNQLHGSLPSNLHQLTKLRELLLNDNSFIGTLPFSLTNLSQLACLDISNNQLRGSLPSTFHQLTNMRELRLDNNSISGNLEPLAALSNLPIISVIELSFNQITGEIPPNLAYLPRLNISYNYLKGPIPDGLSPYAILGNKDLCSDNSLYQIQLQIQPCPAPKNKLMHRLVILLPILTFLIVAIFLLCYLKLRTSAIKNKHAATLATKNGDLFSIWNYDGSIAYEDIIRVTQDFDIKYCIGTGAYGSVYKAQLPSGNVVALKKLHGFEAEVPALDESFRNEVRVLSEIKHRNIVKLYGFCLHKRIMFLIYQYMERGSLFSVLYDDQEAVELDWRKRIKIVKGIAHALSYLHHDCTPTIVHRDISSSNILLNSEWEPSVSDFGTARLLSNDSSNRTIVAGTIGYIAPELAYSMVVSEKCDVYSFGVVALETLVGRHPKEILSSLQSASTNGITLREVLDQRLSQPTMSVSLDIVRVAIVAFACLNPDPCSRPTMKCVSQCFLTQLTPLNIPLREISLQQLMSQVFRHYLKL</sequence>
<dbReference type="Gene3D" id="1.10.510.10">
    <property type="entry name" value="Transferase(Phosphotransferase) domain 1"/>
    <property type="match status" value="1"/>
</dbReference>
<dbReference type="Pfam" id="PF00069">
    <property type="entry name" value="Pkinase"/>
    <property type="match status" value="1"/>
</dbReference>
<dbReference type="PANTHER" id="PTHR48005">
    <property type="entry name" value="LEUCINE RICH REPEAT KINASE 2"/>
    <property type="match status" value="1"/>
</dbReference>
<feature type="chain" id="PRO_5034327649" description="non-specific serine/threonine protein kinase" evidence="22">
    <location>
        <begin position="18"/>
        <end position="690"/>
    </location>
</feature>
<evidence type="ECO:0000256" key="14">
    <source>
        <dbReference type="ARBA" id="ARBA00022989"/>
    </source>
</evidence>
<dbReference type="GO" id="GO:0004674">
    <property type="term" value="F:protein serine/threonine kinase activity"/>
    <property type="evidence" value="ECO:0007669"/>
    <property type="project" value="UniProtKB-KW"/>
</dbReference>
<dbReference type="SMART" id="SM00369">
    <property type="entry name" value="LRR_TYP"/>
    <property type="match status" value="4"/>
</dbReference>
<dbReference type="AlphaFoldDB" id="A0A8B8L5C9"/>
<keyword evidence="10" id="KW-0677">Repeat</keyword>
<dbReference type="OrthoDB" id="1410184at2759"/>
<evidence type="ECO:0000256" key="9">
    <source>
        <dbReference type="ARBA" id="ARBA00022729"/>
    </source>
</evidence>
<evidence type="ECO:0000259" key="23">
    <source>
        <dbReference type="PROSITE" id="PS50011"/>
    </source>
</evidence>
<feature type="signal peptide" evidence="22">
    <location>
        <begin position="1"/>
        <end position="17"/>
    </location>
</feature>
<dbReference type="Gene3D" id="3.30.200.20">
    <property type="entry name" value="Phosphorylase Kinase, domain 1"/>
    <property type="match status" value="1"/>
</dbReference>
<evidence type="ECO:0000256" key="2">
    <source>
        <dbReference type="ARBA" id="ARBA00012513"/>
    </source>
</evidence>
<dbReference type="EC" id="2.7.11.1" evidence="2"/>
<evidence type="ECO:0000256" key="18">
    <source>
        <dbReference type="ARBA" id="ARBA00047899"/>
    </source>
</evidence>
<evidence type="ECO:0000256" key="15">
    <source>
        <dbReference type="ARBA" id="ARBA00023136"/>
    </source>
</evidence>
<keyword evidence="7" id="KW-0808">Transferase</keyword>
<evidence type="ECO:0000256" key="21">
    <source>
        <dbReference type="SAM" id="Phobius"/>
    </source>
</evidence>
<keyword evidence="11 20" id="KW-0547">Nucleotide-binding</keyword>
<comment type="catalytic activity">
    <reaction evidence="19">
        <text>L-seryl-[protein] + ATP = O-phospho-L-seryl-[protein] + ADP + H(+)</text>
        <dbReference type="Rhea" id="RHEA:17989"/>
        <dbReference type="Rhea" id="RHEA-COMP:9863"/>
        <dbReference type="Rhea" id="RHEA-COMP:11604"/>
        <dbReference type="ChEBI" id="CHEBI:15378"/>
        <dbReference type="ChEBI" id="CHEBI:29999"/>
        <dbReference type="ChEBI" id="CHEBI:30616"/>
        <dbReference type="ChEBI" id="CHEBI:83421"/>
        <dbReference type="ChEBI" id="CHEBI:456216"/>
        <dbReference type="EC" id="2.7.11.1"/>
    </reaction>
</comment>
<proteinExistence type="predicted"/>
<dbReference type="FunFam" id="3.80.10.10:FF:000470">
    <property type="entry name" value="LRR receptor-like serine/threonine-protein kinase RPK2"/>
    <property type="match status" value="1"/>
</dbReference>
<evidence type="ECO:0000256" key="17">
    <source>
        <dbReference type="ARBA" id="ARBA00023180"/>
    </source>
</evidence>
<evidence type="ECO:0000256" key="7">
    <source>
        <dbReference type="ARBA" id="ARBA00022679"/>
    </source>
</evidence>
<evidence type="ECO:0000256" key="19">
    <source>
        <dbReference type="ARBA" id="ARBA00048679"/>
    </source>
</evidence>
<comment type="catalytic activity">
    <reaction evidence="18">
        <text>L-threonyl-[protein] + ATP = O-phospho-L-threonyl-[protein] + ADP + H(+)</text>
        <dbReference type="Rhea" id="RHEA:46608"/>
        <dbReference type="Rhea" id="RHEA-COMP:11060"/>
        <dbReference type="Rhea" id="RHEA-COMP:11605"/>
        <dbReference type="ChEBI" id="CHEBI:15378"/>
        <dbReference type="ChEBI" id="CHEBI:30013"/>
        <dbReference type="ChEBI" id="CHEBI:30616"/>
        <dbReference type="ChEBI" id="CHEBI:61977"/>
        <dbReference type="ChEBI" id="CHEBI:456216"/>
        <dbReference type="EC" id="2.7.11.1"/>
    </reaction>
</comment>
<feature type="transmembrane region" description="Helical" evidence="21">
    <location>
        <begin position="326"/>
        <end position="350"/>
    </location>
</feature>
<dbReference type="RefSeq" id="XP_027351412.1">
    <property type="nucleotide sequence ID" value="XM_027495611.1"/>
</dbReference>
<dbReference type="InterPro" id="IPR008266">
    <property type="entry name" value="Tyr_kinase_AS"/>
</dbReference>
<keyword evidence="5" id="KW-0597">Phosphoprotein</keyword>
<evidence type="ECO:0000256" key="12">
    <source>
        <dbReference type="ARBA" id="ARBA00022777"/>
    </source>
</evidence>
<dbReference type="InterPro" id="IPR000719">
    <property type="entry name" value="Prot_kinase_dom"/>
</dbReference>
<dbReference type="PROSITE" id="PS00107">
    <property type="entry name" value="PROTEIN_KINASE_ATP"/>
    <property type="match status" value="1"/>
</dbReference>
<keyword evidence="4" id="KW-0723">Serine/threonine-protein kinase</keyword>
<dbReference type="InterPro" id="IPR032675">
    <property type="entry name" value="LRR_dom_sf"/>
</dbReference>
<evidence type="ECO:0000256" key="4">
    <source>
        <dbReference type="ARBA" id="ARBA00022527"/>
    </source>
</evidence>
<dbReference type="InterPro" id="IPR003591">
    <property type="entry name" value="Leu-rich_rpt_typical-subtyp"/>
</dbReference>
<protein>
    <recommendedName>
        <fullName evidence="2">non-specific serine/threonine protein kinase</fullName>
        <ecNumber evidence="2">2.7.11.1</ecNumber>
    </recommendedName>
</protein>
<dbReference type="InterPro" id="IPR011009">
    <property type="entry name" value="Kinase-like_dom_sf"/>
</dbReference>
<dbReference type="Gene3D" id="3.80.10.10">
    <property type="entry name" value="Ribonuclease Inhibitor"/>
    <property type="match status" value="1"/>
</dbReference>
<dbReference type="Pfam" id="PF00560">
    <property type="entry name" value="LRR_1"/>
    <property type="match status" value="1"/>
</dbReference>
<evidence type="ECO:0000256" key="16">
    <source>
        <dbReference type="ARBA" id="ARBA00023170"/>
    </source>
</evidence>
<evidence type="ECO:0000256" key="22">
    <source>
        <dbReference type="SAM" id="SignalP"/>
    </source>
</evidence>
<dbReference type="SUPFAM" id="SSF52058">
    <property type="entry name" value="L domain-like"/>
    <property type="match status" value="1"/>
</dbReference>
<keyword evidence="13 20" id="KW-0067">ATP-binding</keyword>
<keyword evidence="17" id="KW-0325">Glycoprotein</keyword>
<dbReference type="PANTHER" id="PTHR48005:SF16">
    <property type="entry name" value="MDIS1-INTERACTING RECEPTOR LIKE KINASE 2-LIKE ISOFORM X1"/>
    <property type="match status" value="1"/>
</dbReference>
<organism evidence="24 25">
    <name type="scientific">Abrus precatorius</name>
    <name type="common">Indian licorice</name>
    <name type="synonym">Glycine abrus</name>
    <dbReference type="NCBI Taxonomy" id="3816"/>
    <lineage>
        <taxon>Eukaryota</taxon>
        <taxon>Viridiplantae</taxon>
        <taxon>Streptophyta</taxon>
        <taxon>Embryophyta</taxon>
        <taxon>Tracheophyta</taxon>
        <taxon>Spermatophyta</taxon>
        <taxon>Magnoliopsida</taxon>
        <taxon>eudicotyledons</taxon>
        <taxon>Gunneridae</taxon>
        <taxon>Pentapetalae</taxon>
        <taxon>rosids</taxon>
        <taxon>fabids</taxon>
        <taxon>Fabales</taxon>
        <taxon>Fabaceae</taxon>
        <taxon>Papilionoideae</taxon>
        <taxon>50 kb inversion clade</taxon>
        <taxon>NPAAA clade</taxon>
        <taxon>indigoferoid/millettioid clade</taxon>
        <taxon>Abreae</taxon>
        <taxon>Abrus</taxon>
    </lineage>
</organism>
<dbReference type="KEGG" id="aprc:113862530"/>
<dbReference type="FunFam" id="1.10.510.10:FF:000445">
    <property type="entry name" value="MDIS1-interacting receptor like kinase 2"/>
    <property type="match status" value="1"/>
</dbReference>
<dbReference type="InterPro" id="IPR051420">
    <property type="entry name" value="Ser_Thr_Kinases_DiverseReg"/>
</dbReference>
<keyword evidence="15 21" id="KW-0472">Membrane</keyword>
<dbReference type="SUPFAM" id="SSF56112">
    <property type="entry name" value="Protein kinase-like (PK-like)"/>
    <property type="match status" value="1"/>
</dbReference>
<name>A0A8B8L5C9_ABRPR</name>
<dbReference type="PROSITE" id="PS00109">
    <property type="entry name" value="PROTEIN_KINASE_TYR"/>
    <property type="match status" value="1"/>
</dbReference>
<dbReference type="GO" id="GO:0005886">
    <property type="term" value="C:plasma membrane"/>
    <property type="evidence" value="ECO:0007669"/>
    <property type="project" value="UniProtKB-SubCell"/>
</dbReference>
<evidence type="ECO:0000313" key="25">
    <source>
        <dbReference type="RefSeq" id="XP_027351412.1"/>
    </source>
</evidence>
<keyword evidence="6" id="KW-0433">Leucine-rich repeat</keyword>
<evidence type="ECO:0000256" key="3">
    <source>
        <dbReference type="ARBA" id="ARBA00022475"/>
    </source>
</evidence>
<evidence type="ECO:0000256" key="11">
    <source>
        <dbReference type="ARBA" id="ARBA00022741"/>
    </source>
</evidence>
<dbReference type="PROSITE" id="PS50011">
    <property type="entry name" value="PROTEIN_KINASE_DOM"/>
    <property type="match status" value="1"/>
</dbReference>
<dbReference type="GO" id="GO:0005524">
    <property type="term" value="F:ATP binding"/>
    <property type="evidence" value="ECO:0007669"/>
    <property type="project" value="UniProtKB-UniRule"/>
</dbReference>
<reference evidence="24" key="1">
    <citation type="journal article" date="2019" name="Toxins">
        <title>Detection of Abrin-Like and Prepropulchellin-Like Toxin Genes and Transcripts Using Whole Genome Sequencing and Full-Length Transcript Sequencing of Abrus precatorius.</title>
        <authorList>
            <person name="Hovde B.T."/>
            <person name="Daligault H.E."/>
            <person name="Hanschen E.R."/>
            <person name="Kunde Y.A."/>
            <person name="Johnson M.B."/>
            <person name="Starkenburg S.R."/>
            <person name="Johnson S.L."/>
        </authorList>
    </citation>
    <scope>NUCLEOTIDE SEQUENCE [LARGE SCALE GENOMIC DNA]</scope>
</reference>
<reference evidence="25" key="2">
    <citation type="submission" date="2025-08" db="UniProtKB">
        <authorList>
            <consortium name="RefSeq"/>
        </authorList>
    </citation>
    <scope>IDENTIFICATION</scope>
    <source>
        <tissue evidence="25">Young leaves</tissue>
    </source>
</reference>
<keyword evidence="14 21" id="KW-1133">Transmembrane helix</keyword>
<dbReference type="FunFam" id="3.80.10.10:FF:000041">
    <property type="entry name" value="LRR receptor-like serine/threonine-protein kinase ERECTA"/>
    <property type="match status" value="1"/>
</dbReference>